<dbReference type="EMBL" id="CP035232">
    <property type="protein sequence ID" value="QAT66412.1"/>
    <property type="molecule type" value="Genomic_DNA"/>
</dbReference>
<reference evidence="2" key="2">
    <citation type="submission" date="2015-10" db="EMBL/GenBank/DDBJ databases">
        <authorList>
            <person name="Dunlap C."/>
        </authorList>
    </citation>
    <scope>NUCLEOTIDE SEQUENCE</scope>
    <source>
        <strain evidence="2">GO-13</strain>
    </source>
</reference>
<dbReference type="AlphaFoldDB" id="A0A0T6BTK6"/>
<evidence type="ECO:0000313" key="5">
    <source>
        <dbReference type="Proteomes" id="UP000036168"/>
    </source>
</evidence>
<keyword evidence="7" id="KW-1185">Reference proteome</keyword>
<reference evidence="4 6" key="3">
    <citation type="submission" date="2019-01" db="EMBL/GenBank/DDBJ databases">
        <title>Genome sequence of Bacillus glycinifermentans SRCM103574.</title>
        <authorList>
            <person name="Kong H.-J."/>
            <person name="Jeong S.-Y."/>
            <person name="Jeong D.-Y."/>
        </authorList>
    </citation>
    <scope>NUCLEOTIDE SEQUENCE [LARGE SCALE GENOMIC DNA]</scope>
    <source>
        <strain evidence="4 6">SRCM103574</strain>
    </source>
</reference>
<dbReference type="Proteomes" id="UP001341297">
    <property type="component" value="Unassembled WGS sequence"/>
</dbReference>
<protein>
    <submittedName>
        <fullName evidence="2">Uncharacterized protein</fullName>
    </submittedName>
</protein>
<dbReference type="Proteomes" id="UP000036168">
    <property type="component" value="Unassembled WGS sequence"/>
</dbReference>
<evidence type="ECO:0000313" key="4">
    <source>
        <dbReference type="EMBL" id="QAT66412.1"/>
    </source>
</evidence>
<accession>A0A0T6BTK6</accession>
<reference evidence="3 7" key="4">
    <citation type="submission" date="2023-03" db="EMBL/GenBank/DDBJ databases">
        <title>Agriculturally important microbes genome sequencing.</title>
        <authorList>
            <person name="Dunlap C."/>
        </authorList>
    </citation>
    <scope>NUCLEOTIDE SEQUENCE [LARGE SCALE GENOMIC DNA]</scope>
    <source>
        <strain evidence="3 7">CBP-3203</strain>
    </source>
</reference>
<dbReference type="EMBL" id="JARRTL010000037">
    <property type="protein sequence ID" value="MEC0487795.1"/>
    <property type="molecule type" value="Genomic_DNA"/>
</dbReference>
<evidence type="ECO:0000313" key="6">
    <source>
        <dbReference type="Proteomes" id="UP000288675"/>
    </source>
</evidence>
<feature type="coiled-coil region" evidence="1">
    <location>
        <begin position="24"/>
        <end position="51"/>
    </location>
</feature>
<dbReference type="GeneID" id="82854353"/>
<reference evidence="2 5" key="1">
    <citation type="journal article" date="2015" name="Int. J. Syst. Evol. Microbiol.">
        <title>Bacillus glycinifermentans sp. nov., isolated from fermented soybean paste.</title>
        <authorList>
            <person name="Kim S.J."/>
            <person name="Dunlap C.A."/>
            <person name="Kwon S.W."/>
            <person name="Rooney A.P."/>
        </authorList>
    </citation>
    <scope>NUCLEOTIDE SEQUENCE [LARGE SCALE GENOMIC DNA]</scope>
    <source>
        <strain evidence="2 5">GO-13</strain>
    </source>
</reference>
<evidence type="ECO:0000313" key="3">
    <source>
        <dbReference type="EMBL" id="MEC0487795.1"/>
    </source>
</evidence>
<dbReference type="RefSeq" id="WP_046131947.1">
    <property type="nucleotide sequence ID" value="NZ_CP035232.1"/>
</dbReference>
<dbReference type="EMBL" id="LECW02000005">
    <property type="protein sequence ID" value="KRT94810.1"/>
    <property type="molecule type" value="Genomic_DNA"/>
</dbReference>
<dbReference type="KEGG" id="bgy:BGLY_3370"/>
<dbReference type="OrthoDB" id="2943840at2"/>
<dbReference type="STRING" id="1664069.BGLY_3370"/>
<organism evidence="2 5">
    <name type="scientific">Bacillus glycinifermentans</name>
    <dbReference type="NCBI Taxonomy" id="1664069"/>
    <lineage>
        <taxon>Bacteria</taxon>
        <taxon>Bacillati</taxon>
        <taxon>Bacillota</taxon>
        <taxon>Bacilli</taxon>
        <taxon>Bacillales</taxon>
        <taxon>Bacillaceae</taxon>
        <taxon>Bacillus</taxon>
    </lineage>
</organism>
<gene>
    <name evidence="2" type="ORF">AB447_214260</name>
    <name evidence="4" type="ORF">EQZ20_16905</name>
    <name evidence="3" type="ORF">P8828_23915</name>
</gene>
<evidence type="ECO:0000313" key="2">
    <source>
        <dbReference type="EMBL" id="KRT94810.1"/>
    </source>
</evidence>
<sequence>MEDKKLDMILNAITEFRTDFDSFKQDTSSKLNVINEKIDKLNEKVDAQHAENINSDNLLLEEISSLKEGVIFVNRKVADAEFEIHTLKARKQQ</sequence>
<evidence type="ECO:0000256" key="1">
    <source>
        <dbReference type="SAM" id="Coils"/>
    </source>
</evidence>
<keyword evidence="1" id="KW-0175">Coiled coil</keyword>
<name>A0A0T6BTK6_9BACI</name>
<dbReference type="Proteomes" id="UP000288675">
    <property type="component" value="Chromosome"/>
</dbReference>
<dbReference type="PATRIC" id="fig|1664069.6.peg.3632"/>
<proteinExistence type="predicted"/>
<evidence type="ECO:0000313" key="7">
    <source>
        <dbReference type="Proteomes" id="UP001341297"/>
    </source>
</evidence>